<reference evidence="1 2" key="2">
    <citation type="journal article" date="2010" name="Stand. Genomic Sci.">
        <title>Complete genome sequence of Alicyclobacillus acidocaldarius type strain (104-IA).</title>
        <authorList>
            <person name="Mavromatis K."/>
            <person name="Sikorski J."/>
            <person name="Lapidus A."/>
            <person name="Glavina Del Rio T."/>
            <person name="Copeland A."/>
            <person name="Tice H."/>
            <person name="Cheng J.F."/>
            <person name="Lucas S."/>
            <person name="Chen F."/>
            <person name="Nolan M."/>
            <person name="Bruce D."/>
            <person name="Goodwin L."/>
            <person name="Pitluck S."/>
            <person name="Ivanova N."/>
            <person name="Ovchinnikova G."/>
            <person name="Pati A."/>
            <person name="Chen A."/>
            <person name="Palaniappan K."/>
            <person name="Land M."/>
            <person name="Hauser L."/>
            <person name="Chang Y.J."/>
            <person name="Jeffries C.D."/>
            <person name="Chain P."/>
            <person name="Meincke L."/>
            <person name="Sims D."/>
            <person name="Chertkov O."/>
            <person name="Han C."/>
            <person name="Brettin T."/>
            <person name="Detter J.C."/>
            <person name="Wahrenburg C."/>
            <person name="Rohde M."/>
            <person name="Pukall R."/>
            <person name="Goker M."/>
            <person name="Bristow J."/>
            <person name="Eisen J.A."/>
            <person name="Markowitz V."/>
            <person name="Hugenholtz P."/>
            <person name="Klenk H.P."/>
            <person name="Kyrpides N.C."/>
        </authorList>
    </citation>
    <scope>NUCLEOTIDE SEQUENCE [LARGE SCALE GENOMIC DNA]</scope>
    <source>
        <strain evidence="2">ATCC 27009 / DSM 446 / BCRC 14685 / JCM 5260 / KCTC 1825 / NBRC 15652 / NCIMB 11725 / NRRL B-14509 / 104-IA</strain>
    </source>
</reference>
<dbReference type="Gene3D" id="3.40.50.150">
    <property type="entry name" value="Vaccinia Virus protein VP39"/>
    <property type="match status" value="1"/>
</dbReference>
<gene>
    <name evidence="1" type="ordered locus">Aaci_1738</name>
</gene>
<name>C8WXC8_ALIAD</name>
<evidence type="ECO:0000313" key="2">
    <source>
        <dbReference type="Proteomes" id="UP000001917"/>
    </source>
</evidence>
<dbReference type="AlphaFoldDB" id="C8WXC8"/>
<protein>
    <submittedName>
        <fullName evidence="1">Spermidine synthase-like protein</fullName>
    </submittedName>
</protein>
<organism evidence="1 2">
    <name type="scientific">Alicyclobacillus acidocaldarius subsp. acidocaldarius (strain ATCC 27009 / DSM 446 / BCRC 14685 / JCM 5260 / KCTC 1825 / NBRC 15652 / NCIMB 11725 / NRRL B-14509 / 104-IA)</name>
    <name type="common">Bacillus acidocaldarius</name>
    <dbReference type="NCBI Taxonomy" id="521098"/>
    <lineage>
        <taxon>Bacteria</taxon>
        <taxon>Bacillati</taxon>
        <taxon>Bacillota</taxon>
        <taxon>Bacilli</taxon>
        <taxon>Bacillales</taxon>
        <taxon>Alicyclobacillaceae</taxon>
        <taxon>Alicyclobacillus</taxon>
    </lineage>
</organism>
<dbReference type="InterPro" id="IPR029063">
    <property type="entry name" value="SAM-dependent_MTases_sf"/>
</dbReference>
<dbReference type="Proteomes" id="UP000001917">
    <property type="component" value="Chromosome"/>
</dbReference>
<dbReference type="HOGENOM" id="CLU_1064113_0_0_9"/>
<dbReference type="SUPFAM" id="SSF53335">
    <property type="entry name" value="S-adenosyl-L-methionine-dependent methyltransferases"/>
    <property type="match status" value="1"/>
</dbReference>
<dbReference type="EMBL" id="CP001727">
    <property type="protein sequence ID" value="ACV58750.1"/>
    <property type="molecule type" value="Genomic_DNA"/>
</dbReference>
<accession>C8WXC8</accession>
<sequence>MTSRPTRVVCSIIASMDIRARQGLKGTKLLYAGPGTVHRWIEVVEEKGIRQMRFGRNGGWQGALDLARPERPVFPYQRAFTALVEAHEPIRAFLAIGVGSGTSLHHVRRLHPEAALHGVEIDETVLALGIEFFQAPSHREADYWIGDGVQFVSSPHAATYDLIFVDAYLKASIYQPCLAPETVSCLARVTSSRGTVVYNLIASGYRSAYLREFLDVMRPSFPVLLDLPVGLPLTAQNRLFIATRDEELAARLRQMCMRAGPSDLERVSWSLRLSAL</sequence>
<evidence type="ECO:0000313" key="1">
    <source>
        <dbReference type="EMBL" id="ACV58750.1"/>
    </source>
</evidence>
<dbReference type="KEGG" id="aac:Aaci_1738"/>
<dbReference type="eggNOG" id="COG0421">
    <property type="taxonomic scope" value="Bacteria"/>
</dbReference>
<dbReference type="STRING" id="521098.Aaci_1738"/>
<keyword evidence="2" id="KW-1185">Reference proteome</keyword>
<proteinExistence type="predicted"/>
<dbReference type="Pfam" id="PF01564">
    <property type="entry name" value="Spermine_synth"/>
    <property type="match status" value="1"/>
</dbReference>
<reference evidence="2" key="1">
    <citation type="submission" date="2009-09" db="EMBL/GenBank/DDBJ databases">
        <title>The complete chromosome of Alicyclobacillus acidocaldarius subsp. acidocaldarius DSM 446.</title>
        <authorList>
            <consortium name="US DOE Joint Genome Institute (JGI-PGF)"/>
            <person name="Lucas S."/>
            <person name="Copeland A."/>
            <person name="Lapidus A."/>
            <person name="Glavina del Rio T."/>
            <person name="Dalin E."/>
            <person name="Tice H."/>
            <person name="Bruce D."/>
            <person name="Goodwin L."/>
            <person name="Pitluck S."/>
            <person name="Kyrpides N."/>
            <person name="Mavromatis K."/>
            <person name="Ivanova N."/>
            <person name="Ovchinnikova G."/>
            <person name="Chertkov O."/>
            <person name="Sims D."/>
            <person name="Brettin T."/>
            <person name="Detter J.C."/>
            <person name="Han C."/>
            <person name="Larimer F."/>
            <person name="Land M."/>
            <person name="Hauser L."/>
            <person name="Markowitz V."/>
            <person name="Cheng J.-F."/>
            <person name="Hugenholtz P."/>
            <person name="Woyke T."/>
            <person name="Wu D."/>
            <person name="Pukall R."/>
            <person name="Klenk H.-P."/>
            <person name="Eisen J.A."/>
        </authorList>
    </citation>
    <scope>NUCLEOTIDE SEQUENCE [LARGE SCALE GENOMIC DNA]</scope>
    <source>
        <strain evidence="2">ATCC 27009 / DSM 446 / BCRC 14685 / JCM 5260 / KCTC 1825 / NBRC 15652 / NCIMB 11725 / NRRL B-14509 / 104-IA</strain>
    </source>
</reference>